<dbReference type="EC" id="2.1.1.195" evidence="5"/>
<evidence type="ECO:0000256" key="5">
    <source>
        <dbReference type="HAMAP-Rule" id="MF_00787"/>
    </source>
</evidence>
<dbReference type="GO" id="GO:0032259">
    <property type="term" value="P:methylation"/>
    <property type="evidence" value="ECO:0007669"/>
    <property type="project" value="UniProtKB-KW"/>
</dbReference>
<dbReference type="Proteomes" id="UP000321337">
    <property type="component" value="Unassembled WGS sequence"/>
</dbReference>
<dbReference type="UniPathway" id="UPA00148">
    <property type="reaction ID" value="UER00227"/>
</dbReference>
<sequence>MSELERAEFDLLVLAPNGLRRGRTTGSCATAAVKAALCLLLRDERRERVEVTLPDGAHYLVVPIQDVCWLDQQSVRAEVKKEGGDDPDNTHGATIFAEVRRNATGQIRFFAGSGVGTATQPGLRVEVGEPAINPVPRRMMRQAAAEVLAEGLPEEREAGFDLTIGCENGEAIARKTFNPRLGIVGGISILGTSGIVEPMSMASWIASIEVYVRVALGGGAQSVAYLPGKTGRTYARDVLGLPEKRTVQIANFLGAALDFTQKALDEEGRRLDVLWLAGHPGKLAKVLDGVWDTHSSKSSMAMGCVARVAAQRGFARHLVQEIENANTVEAAMERLKREPGAQALWIDIERRIGVLVHARVPAVEKVEVRLFDLHGNALGEDA</sequence>
<comment type="function">
    <text evidence="5">Catalyzes the methylation of C-1 in cobalt-precorrin-5B to form cobalt-precorrin-6A.</text>
</comment>
<evidence type="ECO:0000256" key="1">
    <source>
        <dbReference type="ARBA" id="ARBA00022573"/>
    </source>
</evidence>
<dbReference type="AlphaFoldDB" id="A0A512L9W2"/>
<dbReference type="InterPro" id="IPR036074">
    <property type="entry name" value="CbiD_sf"/>
</dbReference>
<dbReference type="InterPro" id="IPR002748">
    <property type="entry name" value="CbiD"/>
</dbReference>
<organism evidence="6 7">
    <name type="scientific">Sulfuriferula plumbiphila</name>
    <dbReference type="NCBI Taxonomy" id="171865"/>
    <lineage>
        <taxon>Bacteria</taxon>
        <taxon>Pseudomonadati</taxon>
        <taxon>Pseudomonadota</taxon>
        <taxon>Betaproteobacteria</taxon>
        <taxon>Nitrosomonadales</taxon>
        <taxon>Sulfuricellaceae</taxon>
        <taxon>Sulfuriferula</taxon>
    </lineage>
</organism>
<evidence type="ECO:0000256" key="3">
    <source>
        <dbReference type="ARBA" id="ARBA00022679"/>
    </source>
</evidence>
<comment type="similarity">
    <text evidence="5">Belongs to the CbiD family.</text>
</comment>
<dbReference type="EMBL" id="BKAD01000027">
    <property type="protein sequence ID" value="GEP31275.1"/>
    <property type="molecule type" value="Genomic_DNA"/>
</dbReference>
<evidence type="ECO:0000256" key="2">
    <source>
        <dbReference type="ARBA" id="ARBA00022603"/>
    </source>
</evidence>
<accession>A0A512L9W2</accession>
<keyword evidence="7" id="KW-1185">Reference proteome</keyword>
<dbReference type="Pfam" id="PF01888">
    <property type="entry name" value="CbiD"/>
    <property type="match status" value="1"/>
</dbReference>
<name>A0A512L9W2_9PROT</name>
<dbReference type="PIRSF" id="PIRSF026782">
    <property type="entry name" value="CbiD"/>
    <property type="match status" value="1"/>
</dbReference>
<reference evidence="6 7" key="1">
    <citation type="submission" date="2019-07" db="EMBL/GenBank/DDBJ databases">
        <title>Whole genome shotgun sequence of Thiobacillus plumbophilus NBRC 107929.</title>
        <authorList>
            <person name="Hosoyama A."/>
            <person name="Uohara A."/>
            <person name="Ohji S."/>
            <person name="Ichikawa N."/>
        </authorList>
    </citation>
    <scope>NUCLEOTIDE SEQUENCE [LARGE SCALE GENOMIC DNA]</scope>
    <source>
        <strain evidence="6 7">NBRC 107929</strain>
    </source>
</reference>
<dbReference type="GO" id="GO:0019251">
    <property type="term" value="P:anaerobic cobalamin biosynthetic process"/>
    <property type="evidence" value="ECO:0007669"/>
    <property type="project" value="UniProtKB-UniRule"/>
</dbReference>
<comment type="catalytic activity">
    <reaction evidence="5">
        <text>Co-precorrin-5B + S-adenosyl-L-methionine = Co-precorrin-6A + S-adenosyl-L-homocysteine</text>
        <dbReference type="Rhea" id="RHEA:26285"/>
        <dbReference type="ChEBI" id="CHEBI:57856"/>
        <dbReference type="ChEBI" id="CHEBI:59789"/>
        <dbReference type="ChEBI" id="CHEBI:60063"/>
        <dbReference type="ChEBI" id="CHEBI:60064"/>
        <dbReference type="EC" id="2.1.1.195"/>
    </reaction>
</comment>
<dbReference type="PANTHER" id="PTHR35863">
    <property type="entry name" value="COBALT-PRECORRIN-5B C(1)-METHYLTRANSFERASE"/>
    <property type="match status" value="1"/>
</dbReference>
<keyword evidence="4 5" id="KW-0949">S-adenosyl-L-methionine</keyword>
<evidence type="ECO:0000313" key="7">
    <source>
        <dbReference type="Proteomes" id="UP000321337"/>
    </source>
</evidence>
<dbReference type="GO" id="GO:0043780">
    <property type="term" value="F:cobalt-precorrin-5B C1-methyltransferase activity"/>
    <property type="evidence" value="ECO:0007669"/>
    <property type="project" value="RHEA"/>
</dbReference>
<comment type="pathway">
    <text evidence="5">Cofactor biosynthesis; adenosylcobalamin biosynthesis; cob(II)yrinate a,c-diamide from sirohydrochlorin (anaerobic route): step 6/10.</text>
</comment>
<dbReference type="SUPFAM" id="SSF111342">
    <property type="entry name" value="CbiD-like"/>
    <property type="match status" value="1"/>
</dbReference>
<protein>
    <recommendedName>
        <fullName evidence="5">Cobalt-precorrin-5B C(1)-methyltransferase</fullName>
        <ecNumber evidence="5">2.1.1.195</ecNumber>
    </recommendedName>
    <alternativeName>
        <fullName evidence="5">Cobalt-precorrin-6A synthase</fullName>
    </alternativeName>
</protein>
<proteinExistence type="inferred from homology"/>
<comment type="caution">
    <text evidence="6">The sequence shown here is derived from an EMBL/GenBank/DDBJ whole genome shotgun (WGS) entry which is preliminary data.</text>
</comment>
<dbReference type="HAMAP" id="MF_00787">
    <property type="entry name" value="CbiD"/>
    <property type="match status" value="1"/>
</dbReference>
<gene>
    <name evidence="5 6" type="primary">cbiD</name>
    <name evidence="6" type="ORF">TPL01_24130</name>
</gene>
<keyword evidence="2 5" id="KW-0489">Methyltransferase</keyword>
<dbReference type="RefSeq" id="WP_174861861.1">
    <property type="nucleotide sequence ID" value="NZ_AP021884.1"/>
</dbReference>
<dbReference type="Gene3D" id="3.30.2110.10">
    <property type="entry name" value="CbiD-like"/>
    <property type="match status" value="1"/>
</dbReference>
<evidence type="ECO:0000313" key="6">
    <source>
        <dbReference type="EMBL" id="GEP31275.1"/>
    </source>
</evidence>
<evidence type="ECO:0000256" key="4">
    <source>
        <dbReference type="ARBA" id="ARBA00022691"/>
    </source>
</evidence>
<keyword evidence="1 5" id="KW-0169">Cobalamin biosynthesis</keyword>
<dbReference type="PANTHER" id="PTHR35863:SF1">
    <property type="entry name" value="COBALT-PRECORRIN-5B C(1)-METHYLTRANSFERASE"/>
    <property type="match status" value="1"/>
</dbReference>
<keyword evidence="3 5" id="KW-0808">Transferase</keyword>
<dbReference type="NCBIfam" id="TIGR00312">
    <property type="entry name" value="cbiD"/>
    <property type="match status" value="1"/>
</dbReference>